<dbReference type="InterPro" id="IPR014284">
    <property type="entry name" value="RNA_pol_sigma-70_dom"/>
</dbReference>
<dbReference type="AlphaFoldDB" id="A0A1G7ZBU1"/>
<dbReference type="GO" id="GO:0006352">
    <property type="term" value="P:DNA-templated transcription initiation"/>
    <property type="evidence" value="ECO:0007669"/>
    <property type="project" value="InterPro"/>
</dbReference>
<evidence type="ECO:0000256" key="3">
    <source>
        <dbReference type="ARBA" id="ARBA00023163"/>
    </source>
</evidence>
<dbReference type="SUPFAM" id="SSF88946">
    <property type="entry name" value="Sigma2 domain of RNA polymerase sigma factors"/>
    <property type="match status" value="1"/>
</dbReference>
<dbReference type="EMBL" id="FNDE01000010">
    <property type="protein sequence ID" value="SDH06099.1"/>
    <property type="molecule type" value="Genomic_DNA"/>
</dbReference>
<dbReference type="InterPro" id="IPR007627">
    <property type="entry name" value="RNA_pol_sigma70_r2"/>
</dbReference>
<evidence type="ECO:0000259" key="4">
    <source>
        <dbReference type="Pfam" id="PF04542"/>
    </source>
</evidence>
<dbReference type="InterPro" id="IPR039425">
    <property type="entry name" value="RNA_pol_sigma-70-like"/>
</dbReference>
<organism evidence="5 6">
    <name type="scientific">Aneurinibacillus thermoaerophilus</name>
    <dbReference type="NCBI Taxonomy" id="143495"/>
    <lineage>
        <taxon>Bacteria</taxon>
        <taxon>Bacillati</taxon>
        <taxon>Bacillota</taxon>
        <taxon>Bacilli</taxon>
        <taxon>Bacillales</taxon>
        <taxon>Paenibacillaceae</taxon>
        <taxon>Aneurinibacillus group</taxon>
        <taxon>Aneurinibacillus</taxon>
    </lineage>
</organism>
<dbReference type="InterPro" id="IPR013325">
    <property type="entry name" value="RNA_pol_sigma_r2"/>
</dbReference>
<dbReference type="GO" id="GO:0016987">
    <property type="term" value="F:sigma factor activity"/>
    <property type="evidence" value="ECO:0007669"/>
    <property type="project" value="UniProtKB-KW"/>
</dbReference>
<keyword evidence="3" id="KW-0804">Transcription</keyword>
<gene>
    <name evidence="5" type="ORF">SAMN04489735_10109</name>
</gene>
<protein>
    <submittedName>
        <fullName evidence="5">RNA polymerase sigma-70 factor, ECF subfamily</fullName>
    </submittedName>
</protein>
<feature type="domain" description="RNA polymerase sigma-70 region 2" evidence="4">
    <location>
        <begin position="23"/>
        <end position="89"/>
    </location>
</feature>
<accession>A0A1G7ZBU1</accession>
<dbReference type="Proteomes" id="UP000198956">
    <property type="component" value="Unassembled WGS sequence"/>
</dbReference>
<dbReference type="Gene3D" id="1.10.1740.10">
    <property type="match status" value="1"/>
</dbReference>
<evidence type="ECO:0000256" key="2">
    <source>
        <dbReference type="ARBA" id="ARBA00023082"/>
    </source>
</evidence>
<dbReference type="Pfam" id="PF04542">
    <property type="entry name" value="Sigma70_r2"/>
    <property type="match status" value="1"/>
</dbReference>
<dbReference type="PANTHER" id="PTHR43133:SF51">
    <property type="entry name" value="RNA POLYMERASE SIGMA FACTOR"/>
    <property type="match status" value="1"/>
</dbReference>
<sequence>MEQELYTLIQKAKRRDKEVFAQLVTRYKGVVFRQAYAMLNDRMEAEDVSQEAFMKVHASFSKLGSEYAFASWLTRIVSRLCYDRLQRKKQREEKVIWEGSKEQPFSPANHLDTMEHKQLQLSIEEALQKLSPEQKMVIYKALHMMR</sequence>
<keyword evidence="2" id="KW-0731">Sigma factor</keyword>
<reference evidence="5 6" key="1">
    <citation type="submission" date="2016-10" db="EMBL/GenBank/DDBJ databases">
        <authorList>
            <person name="de Groot N.N."/>
        </authorList>
    </citation>
    <scope>NUCLEOTIDE SEQUENCE [LARGE SCALE GENOMIC DNA]</scope>
    <source>
        <strain evidence="5 6">L 420-91</strain>
    </source>
</reference>
<keyword evidence="1" id="KW-0805">Transcription regulation</keyword>
<dbReference type="RefSeq" id="WP_254778246.1">
    <property type="nucleotide sequence ID" value="NZ_FNDE01000010.1"/>
</dbReference>
<dbReference type="PANTHER" id="PTHR43133">
    <property type="entry name" value="RNA POLYMERASE ECF-TYPE SIGMA FACTO"/>
    <property type="match status" value="1"/>
</dbReference>
<evidence type="ECO:0000313" key="6">
    <source>
        <dbReference type="Proteomes" id="UP000198956"/>
    </source>
</evidence>
<proteinExistence type="predicted"/>
<dbReference type="NCBIfam" id="TIGR02937">
    <property type="entry name" value="sigma70-ECF"/>
    <property type="match status" value="1"/>
</dbReference>
<evidence type="ECO:0000256" key="1">
    <source>
        <dbReference type="ARBA" id="ARBA00023015"/>
    </source>
</evidence>
<name>A0A1G7ZBU1_ANETH</name>
<evidence type="ECO:0000313" key="5">
    <source>
        <dbReference type="EMBL" id="SDH06099.1"/>
    </source>
</evidence>